<evidence type="ECO:0000313" key="3">
    <source>
        <dbReference type="Proteomes" id="UP001156389"/>
    </source>
</evidence>
<evidence type="ECO:0000313" key="2">
    <source>
        <dbReference type="EMBL" id="MCT2590299.1"/>
    </source>
</evidence>
<organism evidence="2 3">
    <name type="scientific">Streptomyces gossypii</name>
    <dbReference type="NCBI Taxonomy" id="2883101"/>
    <lineage>
        <taxon>Bacteria</taxon>
        <taxon>Bacillati</taxon>
        <taxon>Actinomycetota</taxon>
        <taxon>Actinomycetes</taxon>
        <taxon>Kitasatosporales</taxon>
        <taxon>Streptomycetaceae</taxon>
        <taxon>Streptomyces</taxon>
    </lineage>
</organism>
<dbReference type="PANTHER" id="PTHR35399">
    <property type="entry name" value="SLR8030 PROTEIN"/>
    <property type="match status" value="1"/>
</dbReference>
<sequence>MRPDSAASPSMSELARRRLSRRTVLAGGLATATASFFGATATPEAAAGTQPGATPGAGHGRPGLLGFPAVQPSVADTVVLPPGYQHQVLFPWGHPIVPSGPAFAEDAGNSAAEQAHQAGDHHDGMWFFPLKGGPSGRSGLLCVNHEATSEQLLHTDGRADWSPEKTAKSLAAHGVSIIEVERDRDARWHLVESKFARRVTMTTSAEVTGPAAGHPLLRTHADPTGVRVLGTLNNCASGPTPWDTYLTCEETINKYFYFGEEPPAAGSVEERYGIGSEEPYPWHTTEARFDMREEPNEYNRFGWVVEIDPFDPTSTPKKRTALGRMEHENAVVVRGRRGEAVVYMGDDTQFDYFYKFVGAERIHKAHKRGRSPLDKGTLYVARLDEDGTGSWLPLVHGEPGLTAADGFADQAEVLIRTRLAADAVGATPMDRPEWCTVQPGTGAVFFTCTNNTARTESVNAANPRRENRFGHIIKIDEGGDPGAETFDWDVFLLAGDQASGATVPPDQAFGSPDGLWFDAEGRLWIQTDGTQPTVDGAEQNNQMLAADPRTGDIRRFLVGPPRCEITGITSTPDGRSLFVNIQHPGDSGTPQDPRASSNWPDFSATGRPRSATIVITREDGGVVGG</sequence>
<feature type="region of interest" description="Disordered" evidence="1">
    <location>
        <begin position="583"/>
        <end position="607"/>
    </location>
</feature>
<protein>
    <submittedName>
        <fullName evidence="2">PhoX family phosphatase</fullName>
    </submittedName>
</protein>
<reference evidence="2 3" key="1">
    <citation type="submission" date="2021-10" db="EMBL/GenBank/DDBJ databases">
        <title>Streptomyces gossypii sp. nov., isolated from soil collected from cotton field.</title>
        <authorList>
            <person name="Ge X."/>
            <person name="Chen X."/>
            <person name="Liu W."/>
        </authorList>
    </citation>
    <scope>NUCLEOTIDE SEQUENCE [LARGE SCALE GENOMIC DNA]</scope>
    <source>
        <strain evidence="2 3">N2-109</strain>
    </source>
</reference>
<dbReference type="RefSeq" id="WP_260217605.1">
    <property type="nucleotide sequence ID" value="NZ_JAJAGO010000004.1"/>
</dbReference>
<dbReference type="PANTHER" id="PTHR35399:SF2">
    <property type="entry name" value="DUF839 DOMAIN-CONTAINING PROTEIN"/>
    <property type="match status" value="1"/>
</dbReference>
<keyword evidence="3" id="KW-1185">Reference proteome</keyword>
<accession>A0ABT2JS31</accession>
<dbReference type="Proteomes" id="UP001156389">
    <property type="component" value="Unassembled WGS sequence"/>
</dbReference>
<evidence type="ECO:0000256" key="1">
    <source>
        <dbReference type="SAM" id="MobiDB-lite"/>
    </source>
</evidence>
<name>A0ABT2JS31_9ACTN</name>
<feature type="compositionally biased region" description="Polar residues" evidence="1">
    <location>
        <begin position="588"/>
        <end position="600"/>
    </location>
</feature>
<comment type="caution">
    <text evidence="2">The sequence shown here is derived from an EMBL/GenBank/DDBJ whole genome shotgun (WGS) entry which is preliminary data.</text>
</comment>
<dbReference type="SUPFAM" id="SSF101898">
    <property type="entry name" value="NHL repeat"/>
    <property type="match status" value="1"/>
</dbReference>
<gene>
    <name evidence="2" type="ORF">LHJ74_10320</name>
</gene>
<dbReference type="InterPro" id="IPR008557">
    <property type="entry name" value="PhoX"/>
</dbReference>
<dbReference type="Pfam" id="PF05787">
    <property type="entry name" value="PhoX"/>
    <property type="match status" value="1"/>
</dbReference>
<dbReference type="PROSITE" id="PS51318">
    <property type="entry name" value="TAT"/>
    <property type="match status" value="1"/>
</dbReference>
<feature type="compositionally biased region" description="Low complexity" evidence="1">
    <location>
        <begin position="43"/>
        <end position="54"/>
    </location>
</feature>
<feature type="region of interest" description="Disordered" evidence="1">
    <location>
        <begin position="43"/>
        <end position="65"/>
    </location>
</feature>
<dbReference type="EMBL" id="JAJAGO010000004">
    <property type="protein sequence ID" value="MCT2590299.1"/>
    <property type="molecule type" value="Genomic_DNA"/>
</dbReference>
<proteinExistence type="predicted"/>
<dbReference type="InterPro" id="IPR006311">
    <property type="entry name" value="TAT_signal"/>
</dbReference>